<gene>
    <name evidence="1" type="ORF">GCM10007160_37620</name>
</gene>
<keyword evidence="2" id="KW-1185">Reference proteome</keyword>
<proteinExistence type="predicted"/>
<comment type="caution">
    <text evidence="1">The sequence shown here is derived from an EMBL/GenBank/DDBJ whole genome shotgun (WGS) entry which is preliminary data.</text>
</comment>
<evidence type="ECO:0000313" key="2">
    <source>
        <dbReference type="Proteomes" id="UP000653056"/>
    </source>
</evidence>
<evidence type="ECO:0008006" key="3">
    <source>
        <dbReference type="Google" id="ProtNLM"/>
    </source>
</evidence>
<protein>
    <recommendedName>
        <fullName evidence="3">Fe2OG dioxygenase domain-containing protein</fullName>
    </recommendedName>
</protein>
<dbReference type="RefSeq" id="WP_189471983.1">
    <property type="nucleotide sequence ID" value="NZ_BMXS01000026.1"/>
</dbReference>
<reference evidence="2" key="1">
    <citation type="journal article" date="2019" name="Int. J. Syst. Evol. Microbiol.">
        <title>The Global Catalogue of Microorganisms (GCM) 10K type strain sequencing project: providing services to taxonomists for standard genome sequencing and annotation.</title>
        <authorList>
            <consortium name="The Broad Institute Genomics Platform"/>
            <consortium name="The Broad Institute Genome Sequencing Center for Infectious Disease"/>
            <person name="Wu L."/>
            <person name="Ma J."/>
        </authorList>
    </citation>
    <scope>NUCLEOTIDE SEQUENCE [LARGE SCALE GENOMIC DNA]</scope>
    <source>
        <strain evidence="2">KCTC 22228</strain>
    </source>
</reference>
<accession>A0ABQ2ZAN3</accession>
<name>A0ABQ2ZAN3_9GAMM</name>
<sequence>MLCYDKVVRAGAIDDVLRDEVELNKIREDIVKGCIYIFNSGIDKLLLERIRKYLISLGKNSLPVYYSIHEGCPNFHRVNHWDPRSHVRGCFHQFSFFPWNDDIFKFFELFKNVFYLKNRLSGLPETSFLSSVPEDGCVARLSFQYYPVGGGALNKHKDPVDYHQLTVPTMLLCQKGVDFHKGGAYVMNHLDEKIYIDELSDWGEVTYFNAQMVHGVDKIDPDAEHCWEEFKGRWIALFAVNKLASSNRISNSIDLGS</sequence>
<dbReference type="EMBL" id="BMXS01000026">
    <property type="protein sequence ID" value="GGY06535.1"/>
    <property type="molecule type" value="Genomic_DNA"/>
</dbReference>
<organism evidence="1 2">
    <name type="scientific">Litchfieldella qijiaojingensis</name>
    <dbReference type="NCBI Taxonomy" id="980347"/>
    <lineage>
        <taxon>Bacteria</taxon>
        <taxon>Pseudomonadati</taxon>
        <taxon>Pseudomonadota</taxon>
        <taxon>Gammaproteobacteria</taxon>
        <taxon>Oceanospirillales</taxon>
        <taxon>Halomonadaceae</taxon>
        <taxon>Litchfieldella</taxon>
    </lineage>
</organism>
<evidence type="ECO:0000313" key="1">
    <source>
        <dbReference type="EMBL" id="GGY06535.1"/>
    </source>
</evidence>
<dbReference type="Proteomes" id="UP000653056">
    <property type="component" value="Unassembled WGS sequence"/>
</dbReference>